<organism evidence="6 7">
    <name type="scientific">Caenorhabditis elegans</name>
    <dbReference type="NCBI Taxonomy" id="6239"/>
    <lineage>
        <taxon>Eukaryota</taxon>
        <taxon>Metazoa</taxon>
        <taxon>Ecdysozoa</taxon>
        <taxon>Nematoda</taxon>
        <taxon>Chromadorea</taxon>
        <taxon>Rhabditida</taxon>
        <taxon>Rhabditina</taxon>
        <taxon>Rhabditomorpha</taxon>
        <taxon>Rhabditoidea</taxon>
        <taxon>Rhabditidae</taxon>
        <taxon>Peloderinae</taxon>
        <taxon>Caenorhabditis</taxon>
    </lineage>
</organism>
<feature type="domain" description="TIL" evidence="5">
    <location>
        <begin position="38"/>
        <end position="97"/>
    </location>
</feature>
<evidence type="ECO:0000256" key="1">
    <source>
        <dbReference type="ARBA" id="ARBA00022690"/>
    </source>
</evidence>
<dbReference type="InterPro" id="IPR051368">
    <property type="entry name" value="SerProtInhib-TIL_Domain"/>
</dbReference>
<dbReference type="HOGENOM" id="CLU_156801_2_1_1"/>
<feature type="signal peptide" evidence="4">
    <location>
        <begin position="1"/>
        <end position="20"/>
    </location>
</feature>
<dbReference type="PANTHER" id="PTHR23259">
    <property type="entry name" value="RIDDLE"/>
    <property type="match status" value="1"/>
</dbReference>
<dbReference type="RefSeq" id="NP_492546.1">
    <property type="nucleotide sequence ID" value="NM_060145.4"/>
</dbReference>
<evidence type="ECO:0000256" key="4">
    <source>
        <dbReference type="SAM" id="SignalP"/>
    </source>
</evidence>
<reference evidence="6 7" key="1">
    <citation type="journal article" date="1998" name="Science">
        <title>Genome sequence of the nematode C. elegans: a platform for investigating biology.</title>
        <authorList>
            <consortium name="The C. elegans sequencing consortium"/>
            <person name="Sulson J.E."/>
            <person name="Waterston R."/>
        </authorList>
    </citation>
    <scope>NUCLEOTIDE SEQUENCE [LARGE SCALE GENOMIC DNA]</scope>
    <source>
        <strain evidence="6 7">Bristol N2</strain>
    </source>
</reference>
<keyword evidence="1" id="KW-0646">Protease inhibitor</keyword>
<dbReference type="WormBase" id="K07A1.6">
    <property type="protein sequence ID" value="CE18856"/>
    <property type="gene ID" value="WBGene00010613"/>
</dbReference>
<dbReference type="CTD" id="172797"/>
<dbReference type="AlphaFoldDB" id="P90911"/>
<dbReference type="Gene3D" id="2.10.25.10">
    <property type="entry name" value="Laminin"/>
    <property type="match status" value="1"/>
</dbReference>
<dbReference type="PaxDb" id="6239-K07A1.6"/>
<proteinExistence type="evidence at protein level"/>
<dbReference type="OMA" id="RDNQGTG"/>
<feature type="chain" id="PRO_5004161432" evidence="4">
    <location>
        <begin position="21"/>
        <end position="100"/>
    </location>
</feature>
<dbReference type="UCSC" id="K07A1.6">
    <property type="organism name" value="c. elegans"/>
</dbReference>
<dbReference type="Proteomes" id="UP000001940">
    <property type="component" value="Chromosome I"/>
</dbReference>
<dbReference type="InParanoid" id="P90911"/>
<sequence>MQLILLLVSLLMLIATFIEARDSDIDKKSLRTERLGFCPRYETWRKCGNGCEKSCTHPRQPPFSQCKLPCIPYSCRCNPGFYRDNQGTGRCVRLRRCKKW</sequence>
<evidence type="ECO:0000313" key="8">
    <source>
        <dbReference type="WormBase" id="K07A1.6"/>
    </source>
</evidence>
<keyword evidence="9" id="KW-1267">Proteomics identification</keyword>
<name>P90911_CAEEL</name>
<dbReference type="AGR" id="WB:WBGene00010613"/>
<dbReference type="PhylomeDB" id="P90911"/>
<dbReference type="PIR" id="T23389">
    <property type="entry name" value="T23389"/>
</dbReference>
<dbReference type="PeptideAtlas" id="P90911"/>
<evidence type="ECO:0007829" key="9">
    <source>
        <dbReference type="PeptideAtlas" id="P90911"/>
    </source>
</evidence>
<accession>P90911</accession>
<dbReference type="InterPro" id="IPR036084">
    <property type="entry name" value="Ser_inhib-like_sf"/>
</dbReference>
<dbReference type="EMBL" id="BX284601">
    <property type="protein sequence ID" value="CAB03176.1"/>
    <property type="molecule type" value="Genomic_DNA"/>
</dbReference>
<keyword evidence="3" id="KW-1015">Disulfide bond</keyword>
<dbReference type="CDD" id="cd19941">
    <property type="entry name" value="TIL"/>
    <property type="match status" value="1"/>
</dbReference>
<dbReference type="GO" id="GO:0004867">
    <property type="term" value="F:serine-type endopeptidase inhibitor activity"/>
    <property type="evidence" value="ECO:0007669"/>
    <property type="project" value="UniProtKB-KW"/>
</dbReference>
<dbReference type="STRING" id="6239.K07A1.6.1"/>
<dbReference type="PANTHER" id="PTHR23259:SF76">
    <property type="entry name" value="TIL DOMAIN-CONTAINING PROTEIN"/>
    <property type="match status" value="1"/>
</dbReference>
<dbReference type="SUPFAM" id="SSF57567">
    <property type="entry name" value="Serine protease inhibitors"/>
    <property type="match status" value="1"/>
</dbReference>
<gene>
    <name evidence="6" type="ORF">CELE_K07A1.6</name>
    <name evidence="6 8" type="ORF">K07A1.6</name>
</gene>
<keyword evidence="4" id="KW-0732">Signal</keyword>
<dbReference type="Bgee" id="WBGene00010613">
    <property type="expression patterns" value="Expressed in adult organism and 2 other cell types or tissues"/>
</dbReference>
<evidence type="ECO:0000313" key="7">
    <source>
        <dbReference type="Proteomes" id="UP000001940"/>
    </source>
</evidence>
<keyword evidence="7" id="KW-1185">Reference proteome</keyword>
<dbReference type="eggNOG" id="ENOG502TIF7">
    <property type="taxonomic scope" value="Eukaryota"/>
</dbReference>
<evidence type="ECO:0000313" key="6">
    <source>
        <dbReference type="EMBL" id="CAB03176.1"/>
    </source>
</evidence>
<protein>
    <submittedName>
        <fullName evidence="6">TIL domain-containing protein</fullName>
    </submittedName>
</protein>
<keyword evidence="2" id="KW-0722">Serine protease inhibitor</keyword>
<evidence type="ECO:0000256" key="2">
    <source>
        <dbReference type="ARBA" id="ARBA00022900"/>
    </source>
</evidence>
<dbReference type="KEGG" id="cel:CELE_K07A1.6"/>
<evidence type="ECO:0000256" key="3">
    <source>
        <dbReference type="ARBA" id="ARBA00023157"/>
    </source>
</evidence>
<dbReference type="InterPro" id="IPR002919">
    <property type="entry name" value="TIL_dom"/>
</dbReference>
<dbReference type="OrthoDB" id="5794067at2759"/>
<dbReference type="Pfam" id="PF01826">
    <property type="entry name" value="TIL"/>
    <property type="match status" value="1"/>
</dbReference>
<dbReference type="GeneID" id="172797"/>
<evidence type="ECO:0000259" key="5">
    <source>
        <dbReference type="Pfam" id="PF01826"/>
    </source>
</evidence>
<dbReference type="FunCoup" id="P90911">
    <property type="interactions" value="811"/>
</dbReference>